<dbReference type="EC" id="2.3.1.-" evidence="2"/>
<dbReference type="NCBIfam" id="TIGR03570">
    <property type="entry name" value="NeuD_NnaD"/>
    <property type="match status" value="1"/>
</dbReference>
<dbReference type="SUPFAM" id="SSF51161">
    <property type="entry name" value="Trimeric LpxA-like enzymes"/>
    <property type="match status" value="1"/>
</dbReference>
<dbReference type="Proteomes" id="UP000236311">
    <property type="component" value="Unassembled WGS sequence"/>
</dbReference>
<accession>A0A2K4ZI76</accession>
<name>A0A2K4ZI76_9FIRM</name>
<gene>
    <name evidence="2" type="primary">epsM_3</name>
    <name evidence="2" type="ORF">AMURIS_02874</name>
</gene>
<dbReference type="AlphaFoldDB" id="A0A2K4ZI76"/>
<evidence type="ECO:0000313" key="3">
    <source>
        <dbReference type="Proteomes" id="UP000236311"/>
    </source>
</evidence>
<keyword evidence="2" id="KW-0012">Acyltransferase</keyword>
<dbReference type="CDD" id="cd03360">
    <property type="entry name" value="LbH_AT_putative"/>
    <property type="match status" value="1"/>
</dbReference>
<proteinExistence type="predicted"/>
<dbReference type="PANTHER" id="PTHR43300:SF7">
    <property type="entry name" value="UDP-N-ACETYLBACILLOSAMINE N-ACETYLTRANSFERASE"/>
    <property type="match status" value="1"/>
</dbReference>
<dbReference type="InterPro" id="IPR050179">
    <property type="entry name" value="Trans_hexapeptide_repeat"/>
</dbReference>
<dbReference type="InterPro" id="IPR011004">
    <property type="entry name" value="Trimer_LpxA-like_sf"/>
</dbReference>
<sequence length="210" mass="22307">MKKDIVIVGASGFAQEIKWLIDRINSATPCWNFLGYINNCASDGNVIGNDDYLCNYSKELYVVIAIADTALRCRLAALFHKNGLLKFPNLIDPSVIMSEAILTGEGNIICAGSVLTVGIEIGNFCIINLDCTVGHGAVVEDFVTVNPSVSISGNARLSKGVSMGTGSQILQGRCVGENTVIGTGSVVLRDIPNDCTAVGVPTKVIKDRRK</sequence>
<dbReference type="EMBL" id="OFSM01000014">
    <property type="protein sequence ID" value="SOY30151.1"/>
    <property type="molecule type" value="Genomic_DNA"/>
</dbReference>
<dbReference type="InterPro" id="IPR041561">
    <property type="entry name" value="PglD_N"/>
</dbReference>
<dbReference type="Pfam" id="PF17836">
    <property type="entry name" value="PglD_N"/>
    <property type="match status" value="1"/>
</dbReference>
<reference evidence="2 3" key="1">
    <citation type="submission" date="2018-01" db="EMBL/GenBank/DDBJ databases">
        <authorList>
            <person name="Gaut B.S."/>
            <person name="Morton B.R."/>
            <person name="Clegg M.T."/>
            <person name="Duvall M.R."/>
        </authorList>
    </citation>
    <scope>NUCLEOTIDE SEQUENCE [LARGE SCALE GENOMIC DNA]</scope>
    <source>
        <strain evidence="2">GP69</strain>
    </source>
</reference>
<keyword evidence="3" id="KW-1185">Reference proteome</keyword>
<dbReference type="PANTHER" id="PTHR43300">
    <property type="entry name" value="ACETYLTRANSFERASE"/>
    <property type="match status" value="1"/>
</dbReference>
<keyword evidence="2" id="KW-0808">Transferase</keyword>
<dbReference type="Gene3D" id="2.160.10.10">
    <property type="entry name" value="Hexapeptide repeat proteins"/>
    <property type="match status" value="1"/>
</dbReference>
<evidence type="ECO:0000259" key="1">
    <source>
        <dbReference type="Pfam" id="PF17836"/>
    </source>
</evidence>
<protein>
    <submittedName>
        <fullName evidence="2">Acetyltransferase EpsM</fullName>
        <ecNumber evidence="2">2.3.1.-</ecNumber>
    </submittedName>
</protein>
<dbReference type="GO" id="GO:0016746">
    <property type="term" value="F:acyltransferase activity"/>
    <property type="evidence" value="ECO:0007669"/>
    <property type="project" value="UniProtKB-KW"/>
</dbReference>
<feature type="domain" description="PglD N-terminal" evidence="1">
    <location>
        <begin position="4"/>
        <end position="76"/>
    </location>
</feature>
<dbReference type="InterPro" id="IPR020019">
    <property type="entry name" value="AcTrfase_PglD-like"/>
</dbReference>
<organism evidence="2 3">
    <name type="scientific">Acetatifactor muris</name>
    <dbReference type="NCBI Taxonomy" id="879566"/>
    <lineage>
        <taxon>Bacteria</taxon>
        <taxon>Bacillati</taxon>
        <taxon>Bacillota</taxon>
        <taxon>Clostridia</taxon>
        <taxon>Lachnospirales</taxon>
        <taxon>Lachnospiraceae</taxon>
        <taxon>Acetatifactor</taxon>
    </lineage>
</organism>
<evidence type="ECO:0000313" key="2">
    <source>
        <dbReference type="EMBL" id="SOY30151.1"/>
    </source>
</evidence>
<dbReference type="Gene3D" id="3.40.50.20">
    <property type="match status" value="1"/>
</dbReference>